<dbReference type="Proteomes" id="UP001196413">
    <property type="component" value="Unassembled WGS sequence"/>
</dbReference>
<proteinExistence type="predicted"/>
<protein>
    <submittedName>
        <fullName evidence="1">Uncharacterized protein</fullName>
    </submittedName>
</protein>
<evidence type="ECO:0000313" key="2">
    <source>
        <dbReference type="Proteomes" id="UP001196413"/>
    </source>
</evidence>
<reference evidence="1" key="1">
    <citation type="submission" date="2021-06" db="EMBL/GenBank/DDBJ databases">
        <title>Parelaphostrongylus tenuis whole genome reference sequence.</title>
        <authorList>
            <person name="Garwood T.J."/>
            <person name="Larsen P.A."/>
            <person name="Fountain-Jones N.M."/>
            <person name="Garbe J.R."/>
            <person name="Macchietto M.G."/>
            <person name="Kania S.A."/>
            <person name="Gerhold R.W."/>
            <person name="Richards J.E."/>
            <person name="Wolf T.M."/>
        </authorList>
    </citation>
    <scope>NUCLEOTIDE SEQUENCE</scope>
    <source>
        <strain evidence="1">MNPRO001-30</strain>
        <tissue evidence="1">Meninges</tissue>
    </source>
</reference>
<accession>A0AAD5REJ8</accession>
<dbReference type="AlphaFoldDB" id="A0AAD5REJ8"/>
<keyword evidence="2" id="KW-1185">Reference proteome</keyword>
<comment type="caution">
    <text evidence="1">The sequence shown here is derived from an EMBL/GenBank/DDBJ whole genome shotgun (WGS) entry which is preliminary data.</text>
</comment>
<evidence type="ECO:0000313" key="1">
    <source>
        <dbReference type="EMBL" id="KAJ1374983.1"/>
    </source>
</evidence>
<gene>
    <name evidence="1" type="ORF">KIN20_038202</name>
</gene>
<dbReference type="EMBL" id="JAHQIW010007501">
    <property type="protein sequence ID" value="KAJ1374983.1"/>
    <property type="molecule type" value="Genomic_DNA"/>
</dbReference>
<sequence length="73" mass="8377">MVRCDRTDFIKVHTSVPPTVDARCWIGCAPSSQNMAVLPSQQDTVPMYILENLYFMTQWDIVQDVDIVKLLTM</sequence>
<name>A0AAD5REJ8_PARTN</name>
<organism evidence="1 2">
    <name type="scientific">Parelaphostrongylus tenuis</name>
    <name type="common">Meningeal worm</name>
    <dbReference type="NCBI Taxonomy" id="148309"/>
    <lineage>
        <taxon>Eukaryota</taxon>
        <taxon>Metazoa</taxon>
        <taxon>Ecdysozoa</taxon>
        <taxon>Nematoda</taxon>
        <taxon>Chromadorea</taxon>
        <taxon>Rhabditida</taxon>
        <taxon>Rhabditina</taxon>
        <taxon>Rhabditomorpha</taxon>
        <taxon>Strongyloidea</taxon>
        <taxon>Metastrongylidae</taxon>
        <taxon>Parelaphostrongylus</taxon>
    </lineage>
</organism>